<keyword evidence="7" id="KW-0540">Nuclease</keyword>
<gene>
    <name evidence="19" type="primary">DCLRE1B</name>
    <name evidence="19" type="synonym">dclre1b</name>
</gene>
<dbReference type="AlphaFoldDB" id="A0A8C9SM08"/>
<dbReference type="InterPro" id="IPR011084">
    <property type="entry name" value="DRMBL"/>
</dbReference>
<dbReference type="SMART" id="SM00849">
    <property type="entry name" value="Lactamase_B"/>
    <property type="match status" value="1"/>
</dbReference>
<evidence type="ECO:0000256" key="2">
    <source>
        <dbReference type="ARBA" id="ARBA00004123"/>
    </source>
</evidence>
<dbReference type="GO" id="GO:0000781">
    <property type="term" value="C:chromosome, telomeric region"/>
    <property type="evidence" value="ECO:0007669"/>
    <property type="project" value="UniProtKB-SubCell"/>
</dbReference>
<evidence type="ECO:0000256" key="9">
    <source>
        <dbReference type="ARBA" id="ARBA00022801"/>
    </source>
</evidence>
<evidence type="ECO:0000256" key="16">
    <source>
        <dbReference type="ARBA" id="ARBA00042738"/>
    </source>
</evidence>
<dbReference type="Pfam" id="PF12706">
    <property type="entry name" value="Lactamase_B_2"/>
    <property type="match status" value="1"/>
</dbReference>
<evidence type="ECO:0000256" key="14">
    <source>
        <dbReference type="ARBA" id="ARBA00039555"/>
    </source>
</evidence>
<evidence type="ECO:0000256" key="8">
    <source>
        <dbReference type="ARBA" id="ARBA00022763"/>
    </source>
</evidence>
<dbReference type="SUPFAM" id="SSF56281">
    <property type="entry name" value="Metallo-hydrolase/oxidoreductase"/>
    <property type="match status" value="1"/>
</dbReference>
<feature type="region of interest" description="Disordered" evidence="17">
    <location>
        <begin position="530"/>
        <end position="559"/>
    </location>
</feature>
<evidence type="ECO:0000256" key="15">
    <source>
        <dbReference type="ARBA" id="ARBA00041693"/>
    </source>
</evidence>
<comment type="catalytic activity">
    <reaction evidence="1">
        <text>a beta-lactam + H2O = a substituted beta-amino acid</text>
        <dbReference type="Rhea" id="RHEA:20401"/>
        <dbReference type="ChEBI" id="CHEBI:15377"/>
        <dbReference type="ChEBI" id="CHEBI:35627"/>
        <dbReference type="ChEBI" id="CHEBI:140347"/>
        <dbReference type="EC" id="3.5.2.6"/>
    </reaction>
</comment>
<proteinExistence type="inferred from homology"/>
<evidence type="ECO:0000256" key="11">
    <source>
        <dbReference type="ARBA" id="ARBA00022895"/>
    </source>
</evidence>
<dbReference type="Proteomes" id="UP000694397">
    <property type="component" value="Chromosome 19"/>
</dbReference>
<keyword evidence="10" id="KW-0269">Exonuclease</keyword>
<evidence type="ECO:0000256" key="1">
    <source>
        <dbReference type="ARBA" id="ARBA00001526"/>
    </source>
</evidence>
<keyword evidence="20" id="KW-1185">Reference proteome</keyword>
<dbReference type="Gene3D" id="3.60.15.10">
    <property type="entry name" value="Ribonuclease Z/Hydroxyacylglutathione hydrolase-like"/>
    <property type="match status" value="1"/>
</dbReference>
<accession>A0A8C9SM08</accession>
<keyword evidence="12" id="KW-0234">DNA repair</keyword>
<evidence type="ECO:0000256" key="3">
    <source>
        <dbReference type="ARBA" id="ARBA00004574"/>
    </source>
</evidence>
<reference evidence="19" key="2">
    <citation type="submission" date="2025-08" db="UniProtKB">
        <authorList>
            <consortium name="Ensembl"/>
        </authorList>
    </citation>
    <scope>IDENTIFICATION</scope>
</reference>
<sequence>MDNDNVKEGFFVVEIPRNEPCRDRLDKLVGKNPSEGSILSVGTLIKSHLCSLIKGTDGWLCEQSRAEAPPRAEMNGKVIPNTPLAVDYWHVRKCSHVRLFFLSHAHSDHTCGLTSTWANRPLYCSPISAKLLGLKLQVKEKWIHPLEVGEAHLLPLDDVGKETLTVTLMDANHCPGAVMFLFQGYFGTILYTGDFRYTPTMLREPCLRSHTTIDVLYLDNTHCDPTRTLPSRQQATQQIKEIIRAHPGHDVVIGLCSLGKETLLIQLALEFRTWVEVSPQRMETLRTLELPDVFTTEPGAGRIRVVDRSEVRAASLLAWNLQRPTLAILPTGRPVASFHPNIHVVPYSDHSSFRELEDFVSALRPASLVPIVGPCVPQLSSLISPRKQRYPVIVPQSVRNCMMRRLDPEPIFPTPLPKVSRRTACGVVFESPQKTPCVSKADIIDLSEEMDISVDRDMDKPMKCCGNPVGKLCIEDVTSLDTAPLLSADTDMSESCFLSQLSHSDWVFHPRVILQSKMLSLKPRLLRAPGSLPPVNEGMSSARKGRDSTSSTTCSSSHSSHIFSAAPAFSTSELSLDPELVLLAELLTFPREDLYGSYTLVKQAFQDGHRLAPVCPVQLGSSAFHSTVEHFLSLQAGGTAPAQVSATH</sequence>
<dbReference type="GeneTree" id="ENSGT00940000158175"/>
<keyword evidence="11" id="KW-0779">Telomere</keyword>
<evidence type="ECO:0000256" key="7">
    <source>
        <dbReference type="ARBA" id="ARBA00022722"/>
    </source>
</evidence>
<dbReference type="GO" id="GO:0000723">
    <property type="term" value="P:telomere maintenance"/>
    <property type="evidence" value="ECO:0007669"/>
    <property type="project" value="TreeGrafter"/>
</dbReference>
<feature type="domain" description="Metallo-beta-lactamase" evidence="18">
    <location>
        <begin position="47"/>
        <end position="249"/>
    </location>
</feature>
<dbReference type="PANTHER" id="PTHR23240">
    <property type="entry name" value="DNA CROSS-LINK REPAIR PROTEIN PSO2/SNM1-RELATED"/>
    <property type="match status" value="1"/>
</dbReference>
<feature type="compositionally biased region" description="Low complexity" evidence="17">
    <location>
        <begin position="548"/>
        <end position="559"/>
    </location>
</feature>
<comment type="similarity">
    <text evidence="4">Belongs to the DNA repair metallo-beta-lactamase (DRMBL) family.</text>
</comment>
<dbReference type="PANTHER" id="PTHR23240:SF26">
    <property type="entry name" value="5' EXONUCLEASE APOLLO"/>
    <property type="match status" value="1"/>
</dbReference>
<dbReference type="GO" id="GO:0006303">
    <property type="term" value="P:double-strand break repair via nonhomologous end joining"/>
    <property type="evidence" value="ECO:0007669"/>
    <property type="project" value="TreeGrafter"/>
</dbReference>
<keyword evidence="9" id="KW-0378">Hydrolase</keyword>
<dbReference type="GO" id="GO:0005634">
    <property type="term" value="C:nucleus"/>
    <property type="evidence" value="ECO:0007669"/>
    <property type="project" value="UniProtKB-SubCell"/>
</dbReference>
<evidence type="ECO:0000259" key="18">
    <source>
        <dbReference type="SMART" id="SM00849"/>
    </source>
</evidence>
<dbReference type="GO" id="GO:0008800">
    <property type="term" value="F:beta-lactamase activity"/>
    <property type="evidence" value="ECO:0007669"/>
    <property type="project" value="UniProtKB-EC"/>
</dbReference>
<reference evidence="19 20" key="1">
    <citation type="submission" date="2019-04" db="EMBL/GenBank/DDBJ databases">
        <authorList>
            <consortium name="Wellcome Sanger Institute Data Sharing"/>
        </authorList>
    </citation>
    <scope>NUCLEOTIDE SEQUENCE [LARGE SCALE GENOMIC DNA]</scope>
</reference>
<organism evidence="19 20">
    <name type="scientific">Scleropages formosus</name>
    <name type="common">Asian bonytongue</name>
    <name type="synonym">Osteoglossum formosum</name>
    <dbReference type="NCBI Taxonomy" id="113540"/>
    <lineage>
        <taxon>Eukaryota</taxon>
        <taxon>Metazoa</taxon>
        <taxon>Chordata</taxon>
        <taxon>Craniata</taxon>
        <taxon>Vertebrata</taxon>
        <taxon>Euteleostomi</taxon>
        <taxon>Actinopterygii</taxon>
        <taxon>Neopterygii</taxon>
        <taxon>Teleostei</taxon>
        <taxon>Osteoglossocephala</taxon>
        <taxon>Osteoglossomorpha</taxon>
        <taxon>Osteoglossiformes</taxon>
        <taxon>Osteoglossidae</taxon>
        <taxon>Scleropages</taxon>
    </lineage>
</organism>
<dbReference type="Gene3D" id="3.40.50.12650">
    <property type="match status" value="1"/>
</dbReference>
<evidence type="ECO:0000256" key="10">
    <source>
        <dbReference type="ARBA" id="ARBA00022839"/>
    </source>
</evidence>
<evidence type="ECO:0000256" key="17">
    <source>
        <dbReference type="SAM" id="MobiDB-lite"/>
    </source>
</evidence>
<evidence type="ECO:0000256" key="5">
    <source>
        <dbReference type="ARBA" id="ARBA00012865"/>
    </source>
</evidence>
<keyword evidence="8" id="KW-0227">DNA damage</keyword>
<dbReference type="Ensembl" id="ENSSFOT00015036491.2">
    <property type="protein sequence ID" value="ENSSFOP00015036099.2"/>
    <property type="gene ID" value="ENSSFOG00015022972.2"/>
</dbReference>
<evidence type="ECO:0000313" key="20">
    <source>
        <dbReference type="Proteomes" id="UP000694397"/>
    </source>
</evidence>
<reference evidence="19" key="3">
    <citation type="submission" date="2025-09" db="UniProtKB">
        <authorList>
            <consortium name="Ensembl"/>
        </authorList>
    </citation>
    <scope>IDENTIFICATION</scope>
</reference>
<dbReference type="CDD" id="cd16273">
    <property type="entry name" value="SNM1A-1C-like_MBL-fold"/>
    <property type="match status" value="1"/>
</dbReference>
<evidence type="ECO:0000256" key="12">
    <source>
        <dbReference type="ARBA" id="ARBA00023204"/>
    </source>
</evidence>
<dbReference type="GO" id="GO:0003684">
    <property type="term" value="F:damaged DNA binding"/>
    <property type="evidence" value="ECO:0007669"/>
    <property type="project" value="TreeGrafter"/>
</dbReference>
<evidence type="ECO:0000256" key="6">
    <source>
        <dbReference type="ARBA" id="ARBA00022454"/>
    </source>
</evidence>
<dbReference type="Pfam" id="PF07522">
    <property type="entry name" value="DRMBL"/>
    <property type="match status" value="1"/>
</dbReference>
<dbReference type="GO" id="GO:0035312">
    <property type="term" value="F:5'-3' DNA exonuclease activity"/>
    <property type="evidence" value="ECO:0007669"/>
    <property type="project" value="TreeGrafter"/>
</dbReference>
<keyword evidence="13" id="KW-0539">Nucleus</keyword>
<dbReference type="EC" id="3.5.2.6" evidence="5"/>
<dbReference type="OrthoDB" id="262529at2759"/>
<evidence type="ECO:0000256" key="13">
    <source>
        <dbReference type="ARBA" id="ARBA00023242"/>
    </source>
</evidence>
<dbReference type="GO" id="GO:0036297">
    <property type="term" value="P:interstrand cross-link repair"/>
    <property type="evidence" value="ECO:0007669"/>
    <property type="project" value="TreeGrafter"/>
</dbReference>
<comment type="subcellular location">
    <subcellularLocation>
        <location evidence="3">Chromosome</location>
        <location evidence="3">Telomere</location>
    </subcellularLocation>
    <subcellularLocation>
        <location evidence="2">Nucleus</location>
    </subcellularLocation>
</comment>
<protein>
    <recommendedName>
        <fullName evidence="14">5' exonuclease Apollo</fullName>
        <ecNumber evidence="5">3.5.2.6</ecNumber>
    </recommendedName>
    <alternativeName>
        <fullName evidence="15">DNA cross-link repair 1B protein</fullName>
    </alternativeName>
    <alternativeName>
        <fullName evidence="16">SNM1 homolog B</fullName>
    </alternativeName>
</protein>
<name>A0A8C9SM08_SCLFO</name>
<dbReference type="InterPro" id="IPR036866">
    <property type="entry name" value="RibonucZ/Hydroxyglut_hydro"/>
</dbReference>
<evidence type="ECO:0000256" key="4">
    <source>
        <dbReference type="ARBA" id="ARBA00010304"/>
    </source>
</evidence>
<dbReference type="InterPro" id="IPR001279">
    <property type="entry name" value="Metallo-B-lactamas"/>
</dbReference>
<keyword evidence="6" id="KW-0158">Chromosome</keyword>
<evidence type="ECO:0000313" key="19">
    <source>
        <dbReference type="Ensembl" id="ENSSFOP00015036099.2"/>
    </source>
</evidence>
<dbReference type="FunFam" id="3.40.50.12650:FF:000003">
    <property type="entry name" value="DNA cross-link repair 1B"/>
    <property type="match status" value="1"/>
</dbReference>